<dbReference type="AlphaFoldDB" id="A0A371BK03"/>
<dbReference type="RefSeq" id="WP_115549225.1">
    <property type="nucleotide sequence ID" value="NZ_QRGP01000001.1"/>
</dbReference>
<keyword evidence="5 7" id="KW-1133">Transmembrane helix</keyword>
<evidence type="ECO:0000256" key="2">
    <source>
        <dbReference type="ARBA" id="ARBA00006679"/>
    </source>
</evidence>
<dbReference type="InterPro" id="IPR032808">
    <property type="entry name" value="DoxX"/>
</dbReference>
<organism evidence="8 9">
    <name type="scientific">Sphingorhabdus pulchriflava</name>
    <dbReference type="NCBI Taxonomy" id="2292257"/>
    <lineage>
        <taxon>Bacteria</taxon>
        <taxon>Pseudomonadati</taxon>
        <taxon>Pseudomonadota</taxon>
        <taxon>Alphaproteobacteria</taxon>
        <taxon>Sphingomonadales</taxon>
        <taxon>Sphingomonadaceae</taxon>
        <taxon>Sphingorhabdus</taxon>
    </lineage>
</organism>
<dbReference type="GO" id="GO:0005886">
    <property type="term" value="C:plasma membrane"/>
    <property type="evidence" value="ECO:0007669"/>
    <property type="project" value="UniProtKB-SubCell"/>
</dbReference>
<evidence type="ECO:0000256" key="3">
    <source>
        <dbReference type="ARBA" id="ARBA00022475"/>
    </source>
</evidence>
<reference evidence="9" key="1">
    <citation type="submission" date="2018-08" db="EMBL/GenBank/DDBJ databases">
        <authorList>
            <person name="Kim S.-J."/>
            <person name="Jung G.-Y."/>
        </authorList>
    </citation>
    <scope>NUCLEOTIDE SEQUENCE [LARGE SCALE GENOMIC DNA]</scope>
    <source>
        <strain evidence="9">GY_G</strain>
    </source>
</reference>
<gene>
    <name evidence="8" type="ORF">DXH95_10265</name>
</gene>
<evidence type="ECO:0000256" key="7">
    <source>
        <dbReference type="SAM" id="Phobius"/>
    </source>
</evidence>
<keyword evidence="6 7" id="KW-0472">Membrane</keyword>
<accession>A0A371BK03</accession>
<evidence type="ECO:0000256" key="1">
    <source>
        <dbReference type="ARBA" id="ARBA00004651"/>
    </source>
</evidence>
<dbReference type="OrthoDB" id="121744at2"/>
<sequence>MLQTLTQPYDRFVALISGGFVESLMLLFVRVTLAGIFWRSGRTKVEEGSWLSVSENTIYQFADDPFNKVPVLPSELAAYLTTYAEHALPILLVLGLFTRLSALALLGMTVVIQIFVFPEAWWQVHSLWVALALVLIVRGGGGLSVDPLLSGRRA</sequence>
<keyword evidence="9" id="KW-1185">Reference proteome</keyword>
<proteinExistence type="inferred from homology"/>
<keyword evidence="3" id="KW-1003">Cell membrane</keyword>
<feature type="transmembrane region" description="Helical" evidence="7">
    <location>
        <begin position="90"/>
        <end position="115"/>
    </location>
</feature>
<evidence type="ECO:0000256" key="6">
    <source>
        <dbReference type="ARBA" id="ARBA00023136"/>
    </source>
</evidence>
<dbReference type="Pfam" id="PF07681">
    <property type="entry name" value="DoxX"/>
    <property type="match status" value="1"/>
</dbReference>
<evidence type="ECO:0000256" key="4">
    <source>
        <dbReference type="ARBA" id="ARBA00022692"/>
    </source>
</evidence>
<keyword evidence="4 7" id="KW-0812">Transmembrane</keyword>
<evidence type="ECO:0000313" key="9">
    <source>
        <dbReference type="Proteomes" id="UP000263833"/>
    </source>
</evidence>
<comment type="caution">
    <text evidence="8">The sequence shown here is derived from an EMBL/GenBank/DDBJ whole genome shotgun (WGS) entry which is preliminary data.</text>
</comment>
<dbReference type="Proteomes" id="UP000263833">
    <property type="component" value="Unassembled WGS sequence"/>
</dbReference>
<dbReference type="PANTHER" id="PTHR33452">
    <property type="entry name" value="OXIDOREDUCTASE CATD-RELATED"/>
    <property type="match status" value="1"/>
</dbReference>
<comment type="similarity">
    <text evidence="2">Belongs to the DoxX family.</text>
</comment>
<evidence type="ECO:0000256" key="5">
    <source>
        <dbReference type="ARBA" id="ARBA00022989"/>
    </source>
</evidence>
<dbReference type="PANTHER" id="PTHR33452:SF1">
    <property type="entry name" value="INNER MEMBRANE PROTEIN YPHA-RELATED"/>
    <property type="match status" value="1"/>
</dbReference>
<evidence type="ECO:0000313" key="8">
    <source>
        <dbReference type="EMBL" id="RDV07681.1"/>
    </source>
</evidence>
<dbReference type="InterPro" id="IPR051907">
    <property type="entry name" value="DoxX-like_oxidoreductase"/>
</dbReference>
<name>A0A371BK03_9SPHN</name>
<feature type="transmembrane region" description="Helical" evidence="7">
    <location>
        <begin position="12"/>
        <end position="38"/>
    </location>
</feature>
<comment type="subcellular location">
    <subcellularLocation>
        <location evidence="1">Cell membrane</location>
        <topology evidence="1">Multi-pass membrane protein</topology>
    </subcellularLocation>
</comment>
<feature type="transmembrane region" description="Helical" evidence="7">
    <location>
        <begin position="127"/>
        <end position="149"/>
    </location>
</feature>
<protein>
    <submittedName>
        <fullName evidence="8">DoxX family protein</fullName>
    </submittedName>
</protein>
<dbReference type="EMBL" id="QRGP01000001">
    <property type="protein sequence ID" value="RDV07681.1"/>
    <property type="molecule type" value="Genomic_DNA"/>
</dbReference>